<evidence type="ECO:0000256" key="4">
    <source>
        <dbReference type="ARBA" id="ARBA00022525"/>
    </source>
</evidence>
<dbReference type="GO" id="GO:0005576">
    <property type="term" value="C:extracellular region"/>
    <property type="evidence" value="ECO:0007669"/>
    <property type="project" value="UniProtKB-SubCell"/>
</dbReference>
<keyword evidence="7" id="KW-0282">Flagellum</keyword>
<accession>A0A7Y0S5L3</accession>
<dbReference type="Gene3D" id="1.20.1330.10">
    <property type="entry name" value="f41 fragment of flagellin, N-terminal domain"/>
    <property type="match status" value="1"/>
</dbReference>
<dbReference type="AlphaFoldDB" id="A0A7Y0S5L3"/>
<dbReference type="InterPro" id="IPR001029">
    <property type="entry name" value="Flagellin_N"/>
</dbReference>
<dbReference type="PRINTS" id="PR00207">
    <property type="entry name" value="FLAGELLIN"/>
</dbReference>
<comment type="subcellular location">
    <subcellularLocation>
        <location evidence="1">Bacterial flagellum</location>
    </subcellularLocation>
    <subcellularLocation>
        <location evidence="2">Secreted</location>
    </subcellularLocation>
</comment>
<evidence type="ECO:0000256" key="3">
    <source>
        <dbReference type="ARBA" id="ARBA00005709"/>
    </source>
</evidence>
<evidence type="ECO:0000256" key="1">
    <source>
        <dbReference type="ARBA" id="ARBA00004365"/>
    </source>
</evidence>
<evidence type="ECO:0000259" key="6">
    <source>
        <dbReference type="Pfam" id="PF00669"/>
    </source>
</evidence>
<keyword evidence="5" id="KW-0975">Bacterial flagellum</keyword>
<dbReference type="Pfam" id="PF00669">
    <property type="entry name" value="Flagellin_N"/>
    <property type="match status" value="1"/>
</dbReference>
<feature type="domain" description="Flagellin N-terminal" evidence="6">
    <location>
        <begin position="1"/>
        <end position="78"/>
    </location>
</feature>
<dbReference type="InterPro" id="IPR001492">
    <property type="entry name" value="Flagellin"/>
</dbReference>
<dbReference type="Proteomes" id="UP000555836">
    <property type="component" value="Unassembled WGS sequence"/>
</dbReference>
<evidence type="ECO:0000313" key="8">
    <source>
        <dbReference type="Proteomes" id="UP000555836"/>
    </source>
</evidence>
<name>A0A7Y0S5L3_VIBPH</name>
<comment type="similarity">
    <text evidence="3">Belongs to the bacterial flagellin family.</text>
</comment>
<keyword evidence="4" id="KW-0964">Secreted</keyword>
<reference evidence="7 8" key="1">
    <citation type="submission" date="2020-04" db="EMBL/GenBank/DDBJ databases">
        <title>Whole-genome sequencing of Vibrio spp. from China reveals different genetic environments of blaCTX-M-14 among diverse lineages.</title>
        <authorList>
            <person name="Zheng Z."/>
            <person name="Ye L."/>
            <person name="Chen S."/>
        </authorList>
    </citation>
    <scope>NUCLEOTIDE SEQUENCE [LARGE SCALE GENOMIC DNA]</scope>
    <source>
        <strain evidence="7 8">Vb0574</strain>
    </source>
</reference>
<keyword evidence="7" id="KW-0966">Cell projection</keyword>
<organism evidence="7 8">
    <name type="scientific">Vibrio parahaemolyticus</name>
    <dbReference type="NCBI Taxonomy" id="670"/>
    <lineage>
        <taxon>Bacteria</taxon>
        <taxon>Pseudomonadati</taxon>
        <taxon>Pseudomonadota</taxon>
        <taxon>Gammaproteobacteria</taxon>
        <taxon>Vibrionales</taxon>
        <taxon>Vibrionaceae</taxon>
        <taxon>Vibrio</taxon>
    </lineage>
</organism>
<gene>
    <name evidence="7" type="ORF">HKB21_14410</name>
</gene>
<evidence type="ECO:0000313" key="7">
    <source>
        <dbReference type="EMBL" id="NMU26811.1"/>
    </source>
</evidence>
<keyword evidence="7" id="KW-0969">Cilium</keyword>
<dbReference type="EMBL" id="JABCLD010001496">
    <property type="protein sequence ID" value="NMU26811.1"/>
    <property type="molecule type" value="Genomic_DNA"/>
</dbReference>
<proteinExistence type="inferred from homology"/>
<feature type="non-terminal residue" evidence="7">
    <location>
        <position position="78"/>
    </location>
</feature>
<dbReference type="GO" id="GO:0009288">
    <property type="term" value="C:bacterial-type flagellum"/>
    <property type="evidence" value="ECO:0007669"/>
    <property type="project" value="UniProtKB-SubCell"/>
</dbReference>
<dbReference type="GO" id="GO:0005198">
    <property type="term" value="F:structural molecule activity"/>
    <property type="evidence" value="ECO:0007669"/>
    <property type="project" value="InterPro"/>
</dbReference>
<dbReference type="PANTHER" id="PTHR42792">
    <property type="entry name" value="FLAGELLIN"/>
    <property type="match status" value="1"/>
</dbReference>
<protein>
    <submittedName>
        <fullName evidence="7">Lateral flagellin</fullName>
    </submittedName>
</protein>
<comment type="caution">
    <text evidence="7">The sequence shown here is derived from an EMBL/GenBank/DDBJ whole genome shotgun (WGS) entry which is preliminary data.</text>
</comment>
<evidence type="ECO:0000256" key="5">
    <source>
        <dbReference type="ARBA" id="ARBA00023143"/>
    </source>
</evidence>
<evidence type="ECO:0000256" key="2">
    <source>
        <dbReference type="ARBA" id="ARBA00004613"/>
    </source>
</evidence>
<dbReference type="SUPFAM" id="SSF64518">
    <property type="entry name" value="Phase 1 flagellin"/>
    <property type="match status" value="1"/>
</dbReference>
<feature type="non-terminal residue" evidence="7">
    <location>
        <position position="1"/>
    </location>
</feature>
<sequence length="78" mass="8593">LEAQTRGMNVAMRNAQDGISMMQTAEGAMDEMTNITYRMKDLATQSINGTNSQQDRAAMDAEFKQLKAELTNIMGNTS</sequence>
<dbReference type="PANTHER" id="PTHR42792:SF2">
    <property type="entry name" value="FLAGELLIN"/>
    <property type="match status" value="1"/>
</dbReference>